<dbReference type="PANTHER" id="PTHR42648:SF21">
    <property type="entry name" value="CYSTEINE-RICH RLK (RECEPTOR-LIKE PROTEIN KINASE) 8"/>
    <property type="match status" value="1"/>
</dbReference>
<evidence type="ECO:0000259" key="2">
    <source>
        <dbReference type="PROSITE" id="PS50994"/>
    </source>
</evidence>
<dbReference type="EMBL" id="BKCJ010366570">
    <property type="protein sequence ID" value="GFA08476.1"/>
    <property type="molecule type" value="Genomic_DNA"/>
</dbReference>
<reference evidence="3" key="1">
    <citation type="journal article" date="2019" name="Sci. Rep.">
        <title>Draft genome of Tanacetum cinerariifolium, the natural source of mosquito coil.</title>
        <authorList>
            <person name="Yamashiro T."/>
            <person name="Shiraishi A."/>
            <person name="Satake H."/>
            <person name="Nakayama K."/>
        </authorList>
    </citation>
    <scope>NUCLEOTIDE SEQUENCE</scope>
</reference>
<gene>
    <name evidence="3" type="ORF">Tci_580448</name>
</gene>
<dbReference type="GO" id="GO:0006508">
    <property type="term" value="P:proteolysis"/>
    <property type="evidence" value="ECO:0007669"/>
    <property type="project" value="UniProtKB-KW"/>
</dbReference>
<dbReference type="GO" id="GO:0008233">
    <property type="term" value="F:peptidase activity"/>
    <property type="evidence" value="ECO:0007669"/>
    <property type="project" value="UniProtKB-KW"/>
</dbReference>
<feature type="non-terminal residue" evidence="3">
    <location>
        <position position="1"/>
    </location>
</feature>
<organism evidence="3">
    <name type="scientific">Tanacetum cinerariifolium</name>
    <name type="common">Dalmatian daisy</name>
    <name type="synonym">Chrysanthemum cinerariifolium</name>
    <dbReference type="NCBI Taxonomy" id="118510"/>
    <lineage>
        <taxon>Eukaryota</taxon>
        <taxon>Viridiplantae</taxon>
        <taxon>Streptophyta</taxon>
        <taxon>Embryophyta</taxon>
        <taxon>Tracheophyta</taxon>
        <taxon>Spermatophyta</taxon>
        <taxon>Magnoliopsida</taxon>
        <taxon>eudicotyledons</taxon>
        <taxon>Gunneridae</taxon>
        <taxon>Pentapetalae</taxon>
        <taxon>asterids</taxon>
        <taxon>campanulids</taxon>
        <taxon>Asterales</taxon>
        <taxon>Asteraceae</taxon>
        <taxon>Asteroideae</taxon>
        <taxon>Anthemideae</taxon>
        <taxon>Anthemidinae</taxon>
        <taxon>Tanacetum</taxon>
    </lineage>
</organism>
<dbReference type="InterPro" id="IPR012337">
    <property type="entry name" value="RNaseH-like_sf"/>
</dbReference>
<name>A0A699J3B8_TANCI</name>
<dbReference type="GO" id="GO:0015074">
    <property type="term" value="P:DNA integration"/>
    <property type="evidence" value="ECO:0007669"/>
    <property type="project" value="InterPro"/>
</dbReference>
<protein>
    <submittedName>
        <fullName evidence="3">Retrovirus-related Pol polyprotein from transposon TNT 1-94</fullName>
    </submittedName>
</protein>
<dbReference type="PANTHER" id="PTHR42648">
    <property type="entry name" value="TRANSPOSASE, PUTATIVE-RELATED"/>
    <property type="match status" value="1"/>
</dbReference>
<comment type="caution">
    <text evidence="3">The sequence shown here is derived from an EMBL/GenBank/DDBJ whole genome shotgun (WGS) entry which is preliminary data.</text>
</comment>
<dbReference type="Pfam" id="PF00665">
    <property type="entry name" value="rve"/>
    <property type="match status" value="1"/>
</dbReference>
<keyword evidence="1" id="KW-0645">Protease</keyword>
<evidence type="ECO:0000313" key="3">
    <source>
        <dbReference type="EMBL" id="GFA08476.1"/>
    </source>
</evidence>
<feature type="domain" description="Integrase catalytic" evidence="2">
    <location>
        <begin position="362"/>
        <end position="474"/>
    </location>
</feature>
<dbReference type="Pfam" id="PF22936">
    <property type="entry name" value="Pol_BBD"/>
    <property type="match status" value="1"/>
</dbReference>
<dbReference type="InterPro" id="IPR001584">
    <property type="entry name" value="Integrase_cat-core"/>
</dbReference>
<dbReference type="InterPro" id="IPR054722">
    <property type="entry name" value="PolX-like_BBD"/>
</dbReference>
<sequence>SSKNLVTEVKEMKEIFKSMEAEVDQNVIDLRSGEIERENLLIINENLIAKCIAQDVFYIVTYSTLTTSQFHELSTAYNVAQTRAPLKSQNFQLHDTINKLQKENDCFQAENSKIKQHYKELYDLIKITHATHIEKITSLLNEIETLKTQVKGKMSVIPNENMIPKVSVCNKYAIDVELIPTSCSKHMVGDRSRLRNFMKNFIRTVRFGNNHFGAIMGYGDYVISDNVIFRVYYVEGLGHNLFFVDQFCDSYLEVAFRKHSCFVRDLDGVDLIKSTRGTKLYTIYVEDIMRSYPICLLSKASKNKSWLWHRRLNHLNFGTINDLARKDLVCGLPRLNFKKYHLCSACQLGKSKKYAHKTKTINTIMEVLHTLHMDLCGPMRVRSINGKKYILIIVDDYFRFTWVKFLRNKDETLEVIIKLIKRLQIRLNKTVKNIRTDNGTEFINQHLIQYNESVGISHQKSISRTPQQNSVVER</sequence>
<keyword evidence="1" id="KW-0378">Hydrolase</keyword>
<evidence type="ECO:0000256" key="1">
    <source>
        <dbReference type="ARBA" id="ARBA00022670"/>
    </source>
</evidence>
<proteinExistence type="predicted"/>
<dbReference type="InterPro" id="IPR039537">
    <property type="entry name" value="Retrotran_Ty1/copia-like"/>
</dbReference>
<dbReference type="SUPFAM" id="SSF53098">
    <property type="entry name" value="Ribonuclease H-like"/>
    <property type="match status" value="1"/>
</dbReference>
<dbReference type="AlphaFoldDB" id="A0A699J3B8"/>
<dbReference type="Gene3D" id="3.30.420.10">
    <property type="entry name" value="Ribonuclease H-like superfamily/Ribonuclease H"/>
    <property type="match status" value="1"/>
</dbReference>
<dbReference type="PROSITE" id="PS50994">
    <property type="entry name" value="INTEGRASE"/>
    <property type="match status" value="1"/>
</dbReference>
<accession>A0A699J3B8</accession>
<dbReference type="InterPro" id="IPR036397">
    <property type="entry name" value="RNaseH_sf"/>
</dbReference>
<dbReference type="Pfam" id="PF13976">
    <property type="entry name" value="gag_pre-integrs"/>
    <property type="match status" value="1"/>
</dbReference>
<dbReference type="GO" id="GO:0003676">
    <property type="term" value="F:nucleic acid binding"/>
    <property type="evidence" value="ECO:0007669"/>
    <property type="project" value="InterPro"/>
</dbReference>
<dbReference type="InterPro" id="IPR025724">
    <property type="entry name" value="GAG-pre-integrase_dom"/>
</dbReference>